<reference evidence="2 3" key="1">
    <citation type="submission" date="2018-08" db="EMBL/GenBank/DDBJ databases">
        <title>Recombination of ecologically and evolutionarily significant loci maintains genetic cohesion in the Pseudomonas syringae species complex.</title>
        <authorList>
            <person name="Dillon M."/>
            <person name="Thakur S."/>
            <person name="Almeida R.N.D."/>
            <person name="Weir B.S."/>
            <person name="Guttman D.S."/>
        </authorList>
    </citation>
    <scope>NUCLEOTIDE SEQUENCE [LARGE SCALE GENOMIC DNA]</scope>
    <source>
        <strain evidence="2 3">ICMP 9749</strain>
    </source>
</reference>
<organism evidence="2 3">
    <name type="scientific">Pseudomonas avellanae</name>
    <dbReference type="NCBI Taxonomy" id="46257"/>
    <lineage>
        <taxon>Bacteria</taxon>
        <taxon>Pseudomonadati</taxon>
        <taxon>Pseudomonadota</taxon>
        <taxon>Gammaproteobacteria</taxon>
        <taxon>Pseudomonadales</taxon>
        <taxon>Pseudomonadaceae</taxon>
        <taxon>Pseudomonas</taxon>
    </lineage>
</organism>
<protein>
    <recommendedName>
        <fullName evidence="1">DUF6957 domain-containing protein</fullName>
    </recommendedName>
</protein>
<name>A0A3M5TXW9_9PSED</name>
<evidence type="ECO:0000259" key="1">
    <source>
        <dbReference type="Pfam" id="PF22275"/>
    </source>
</evidence>
<proteinExistence type="predicted"/>
<accession>A0A3M5TXW9</accession>
<dbReference type="Proteomes" id="UP000281514">
    <property type="component" value="Unassembled WGS sequence"/>
</dbReference>
<evidence type="ECO:0000313" key="3">
    <source>
        <dbReference type="Proteomes" id="UP000281514"/>
    </source>
</evidence>
<dbReference type="EMBL" id="RBTX01000161">
    <property type="protein sequence ID" value="RMU38451.1"/>
    <property type="molecule type" value="Genomic_DNA"/>
</dbReference>
<comment type="caution">
    <text evidence="2">The sequence shown here is derived from an EMBL/GenBank/DDBJ whole genome shotgun (WGS) entry which is preliminary data.</text>
</comment>
<dbReference type="AlphaFoldDB" id="A0A3M5TXW9"/>
<gene>
    <name evidence="2" type="ORF">ALP32_101641</name>
</gene>
<dbReference type="Pfam" id="PF22275">
    <property type="entry name" value="DUF6957"/>
    <property type="match status" value="1"/>
</dbReference>
<sequence length="152" mass="17427">MLPARTDNHRLQNRFRHHLWKGISMDFDVQDMIGASAVMSGSNLGLEEAIRVTRERFPDSSFCVVKEWVWLDLDAPALVVDELALEHKQPVMLLVFDVLFDSSTTSNTHWFRSTPLIEFSDGMFFQTANKLYVLLGHGRRKSMALSAVVRLF</sequence>
<evidence type="ECO:0000313" key="2">
    <source>
        <dbReference type="EMBL" id="RMU38451.1"/>
    </source>
</evidence>
<feature type="domain" description="DUF6957" evidence="1">
    <location>
        <begin position="41"/>
        <end position="149"/>
    </location>
</feature>
<dbReference type="InterPro" id="IPR054232">
    <property type="entry name" value="DUF6957"/>
</dbReference>